<evidence type="ECO:0000313" key="2">
    <source>
        <dbReference type="Proteomes" id="UP000230131"/>
    </source>
</evidence>
<protein>
    <submittedName>
        <fullName evidence="1">GxxExxY protein</fullName>
    </submittedName>
</protein>
<dbReference type="InterPro" id="IPR026350">
    <property type="entry name" value="GxxExxY"/>
</dbReference>
<dbReference type="AlphaFoldDB" id="A0A2M7B8I5"/>
<dbReference type="Pfam" id="PF13366">
    <property type="entry name" value="PDDEXK_3"/>
    <property type="match status" value="1"/>
</dbReference>
<accession>A0A2M7B8I5</accession>
<dbReference type="EMBL" id="PEVH01000002">
    <property type="protein sequence ID" value="PIU99379.1"/>
    <property type="molecule type" value="Genomic_DNA"/>
</dbReference>
<evidence type="ECO:0000313" key="1">
    <source>
        <dbReference type="EMBL" id="PIU99379.1"/>
    </source>
</evidence>
<proteinExistence type="predicted"/>
<organism evidence="1 2">
    <name type="scientific">Candidatus Wolfebacteria bacterium CG03_land_8_20_14_0_80_36_15</name>
    <dbReference type="NCBI Taxonomy" id="1975067"/>
    <lineage>
        <taxon>Bacteria</taxon>
        <taxon>Candidatus Wolfeibacteriota</taxon>
    </lineage>
</organism>
<dbReference type="NCBIfam" id="TIGR04256">
    <property type="entry name" value="GxxExxY"/>
    <property type="match status" value="1"/>
</dbReference>
<comment type="caution">
    <text evidence="1">The sequence shown here is derived from an EMBL/GenBank/DDBJ whole genome shotgun (WGS) entry which is preliminary data.</text>
</comment>
<name>A0A2M7B8I5_9BACT</name>
<gene>
    <name evidence="1" type="ORF">COS59_00080</name>
</gene>
<sequence length="125" mass="14927">MAEVIYLELSYKIIGLAFRVFNELGYGMNEKHYQKAFVKELEQEGINFEREKPVIINYKDKTIGKYFLDFVIDNKIIVELKIRPRIGYTHIKQVFSYLRTTGYKLAILIYFTREGVKYRRVLNSL</sequence>
<dbReference type="Proteomes" id="UP000230131">
    <property type="component" value="Unassembled WGS sequence"/>
</dbReference>
<reference evidence="2" key="1">
    <citation type="submission" date="2017-09" db="EMBL/GenBank/DDBJ databases">
        <title>Depth-based differentiation of microbial function through sediment-hosted aquifers and enrichment of novel symbionts in the deep terrestrial subsurface.</title>
        <authorList>
            <person name="Probst A.J."/>
            <person name="Ladd B."/>
            <person name="Jarett J.K."/>
            <person name="Geller-Mcgrath D.E."/>
            <person name="Sieber C.M.K."/>
            <person name="Emerson J.B."/>
            <person name="Anantharaman K."/>
            <person name="Thomas B.C."/>
            <person name="Malmstrom R."/>
            <person name="Stieglmeier M."/>
            <person name="Klingl A."/>
            <person name="Woyke T."/>
            <person name="Ryan C.M."/>
            <person name="Banfield J.F."/>
        </authorList>
    </citation>
    <scope>NUCLEOTIDE SEQUENCE [LARGE SCALE GENOMIC DNA]</scope>
</reference>